<dbReference type="GO" id="GO:0015562">
    <property type="term" value="F:efflux transmembrane transporter activity"/>
    <property type="evidence" value="ECO:0007669"/>
    <property type="project" value="InterPro"/>
</dbReference>
<evidence type="ECO:0000256" key="2">
    <source>
        <dbReference type="RuleBase" id="RU362097"/>
    </source>
</evidence>
<comment type="subcellular location">
    <subcellularLocation>
        <location evidence="2">Cell membrane</location>
        <topology evidence="2">Lipid-anchor</topology>
    </subcellularLocation>
</comment>
<dbReference type="SUPFAM" id="SSF56954">
    <property type="entry name" value="Outer membrane efflux proteins (OEP)"/>
    <property type="match status" value="1"/>
</dbReference>
<reference evidence="3 4" key="1">
    <citation type="submission" date="2020-08" db="EMBL/GenBank/DDBJ databases">
        <title>Genomic Encyclopedia of Type Strains, Phase IV (KMG-IV): sequencing the most valuable type-strain genomes for metagenomic binning, comparative biology and taxonomic classification.</title>
        <authorList>
            <person name="Goeker M."/>
        </authorList>
    </citation>
    <scope>NUCLEOTIDE SEQUENCE [LARGE SCALE GENOMIC DNA]</scope>
    <source>
        <strain evidence="3 4">DSM 102255</strain>
    </source>
</reference>
<dbReference type="Gene3D" id="2.20.200.10">
    <property type="entry name" value="Outer membrane efflux proteins (OEP)"/>
    <property type="match status" value="1"/>
</dbReference>
<keyword evidence="2" id="KW-0564">Palmitate</keyword>
<keyword evidence="2" id="KW-0812">Transmembrane</keyword>
<gene>
    <name evidence="3" type="ORF">FHS92_002877</name>
</gene>
<dbReference type="Pfam" id="PF02321">
    <property type="entry name" value="OEP"/>
    <property type="match status" value="2"/>
</dbReference>
<dbReference type="Gene3D" id="1.20.1600.10">
    <property type="entry name" value="Outer membrane efflux proteins (OEP)"/>
    <property type="match status" value="1"/>
</dbReference>
<comment type="similarity">
    <text evidence="1 2">Belongs to the outer membrane factor (OMF) (TC 1.B.17) family.</text>
</comment>
<name>A0A841J359_9SPHN</name>
<dbReference type="InterPro" id="IPR010131">
    <property type="entry name" value="MdtP/NodT-like"/>
</dbReference>
<organism evidence="3 4">
    <name type="scientific">Sphingobium subterraneum</name>
    <dbReference type="NCBI Taxonomy" id="627688"/>
    <lineage>
        <taxon>Bacteria</taxon>
        <taxon>Pseudomonadati</taxon>
        <taxon>Pseudomonadota</taxon>
        <taxon>Alphaproteobacteria</taxon>
        <taxon>Sphingomonadales</taxon>
        <taxon>Sphingomonadaceae</taxon>
        <taxon>Sphingobium</taxon>
    </lineage>
</organism>
<keyword evidence="2 3" id="KW-0449">Lipoprotein</keyword>
<dbReference type="NCBIfam" id="TIGR01845">
    <property type="entry name" value="outer_NodT"/>
    <property type="match status" value="1"/>
</dbReference>
<keyword evidence="2" id="KW-1134">Transmembrane beta strand</keyword>
<evidence type="ECO:0000313" key="3">
    <source>
        <dbReference type="EMBL" id="MBB6125120.1"/>
    </source>
</evidence>
<dbReference type="EMBL" id="JACIJP010000005">
    <property type="protein sequence ID" value="MBB6125120.1"/>
    <property type="molecule type" value="Genomic_DNA"/>
</dbReference>
<dbReference type="PANTHER" id="PTHR30203">
    <property type="entry name" value="OUTER MEMBRANE CATION EFFLUX PROTEIN"/>
    <property type="match status" value="1"/>
</dbReference>
<sequence length="434" mass="45746">MAGVSPTPLPDKWWRLFDDPNVDRLVEQALVHNTDLRVAAANLQRARAVLSESRAGLLPTGGASAEYQRQRSTDLTGRKADTDFFATGYDASYEVDLFGGVSRSIQAARADEQAAQAQVDAARVSVAAETARAYASACSFAAQVAVARDTVKLQSDTLGLTQRLFDAGRGTLRDVDRASVLVEQANAQLPVLEAERRASLYALAVLTGTPPAEFDAAAASCTRAPEAGAPLPVGDGQALLARRPDVRAAERTLAADIARVGVATADLYPSIRLLGSVSLGASKLGDIGKPQSFGFSFGPLISWNFPLNGAARARVRQAQADATGSLASFDGAVLRALQETEQALARLGGAIQREAALRRAVAASDDAARLSRMRFDYGADSFLQLLDAERDRASNRGALAQATADRADAQITVFKALGGGWETAPPIADKPAQR</sequence>
<accession>A0A841J359</accession>
<dbReference type="AlphaFoldDB" id="A0A841J359"/>
<comment type="caution">
    <text evidence="3">The sequence shown here is derived from an EMBL/GenBank/DDBJ whole genome shotgun (WGS) entry which is preliminary data.</text>
</comment>
<dbReference type="GO" id="GO:0005886">
    <property type="term" value="C:plasma membrane"/>
    <property type="evidence" value="ECO:0007669"/>
    <property type="project" value="UniProtKB-SubCell"/>
</dbReference>
<dbReference type="PANTHER" id="PTHR30203:SF21">
    <property type="entry name" value="OUTER MEMBRANE COMPONENT OF MULTIDRUG EFFLUX PUMP-RELATED"/>
    <property type="match status" value="1"/>
</dbReference>
<protein>
    <submittedName>
        <fullName evidence="3">NodT family efflux transporter outer membrane factor (OMF) lipoprotein</fullName>
    </submittedName>
</protein>
<dbReference type="Proteomes" id="UP000552700">
    <property type="component" value="Unassembled WGS sequence"/>
</dbReference>
<evidence type="ECO:0000256" key="1">
    <source>
        <dbReference type="ARBA" id="ARBA00007613"/>
    </source>
</evidence>
<dbReference type="InterPro" id="IPR003423">
    <property type="entry name" value="OMP_efflux"/>
</dbReference>
<keyword evidence="2" id="KW-0472">Membrane</keyword>
<evidence type="ECO:0000313" key="4">
    <source>
        <dbReference type="Proteomes" id="UP000552700"/>
    </source>
</evidence>
<keyword evidence="4" id="KW-1185">Reference proteome</keyword>
<proteinExistence type="inferred from homology"/>